<protein>
    <submittedName>
        <fullName evidence="3">OmpH family outer membrane protein</fullName>
    </submittedName>
</protein>
<accession>A0ABT9JDK7</accession>
<dbReference type="InterPro" id="IPR005632">
    <property type="entry name" value="Chaperone_Skp"/>
</dbReference>
<name>A0ABT9JDK7_9RHOB</name>
<evidence type="ECO:0000256" key="1">
    <source>
        <dbReference type="SAM" id="MobiDB-lite"/>
    </source>
</evidence>
<dbReference type="SMART" id="SM00935">
    <property type="entry name" value="OmpH"/>
    <property type="match status" value="1"/>
</dbReference>
<dbReference type="RefSeq" id="WP_305963641.1">
    <property type="nucleotide sequence ID" value="NZ_JAVAMQ010000010.1"/>
</dbReference>
<feature type="region of interest" description="Disordered" evidence="1">
    <location>
        <begin position="93"/>
        <end position="118"/>
    </location>
</feature>
<dbReference type="Gene3D" id="3.30.910.20">
    <property type="entry name" value="Skp domain"/>
    <property type="match status" value="1"/>
</dbReference>
<feature type="compositionally biased region" description="Low complexity" evidence="1">
    <location>
        <begin position="215"/>
        <end position="227"/>
    </location>
</feature>
<dbReference type="Proteomes" id="UP001224997">
    <property type="component" value="Unassembled WGS sequence"/>
</dbReference>
<organism evidence="3 4">
    <name type="scientific">Paracoccus spongiarum</name>
    <dbReference type="NCBI Taxonomy" id="3064387"/>
    <lineage>
        <taxon>Bacteria</taxon>
        <taxon>Pseudomonadati</taxon>
        <taxon>Pseudomonadota</taxon>
        <taxon>Alphaproteobacteria</taxon>
        <taxon>Rhodobacterales</taxon>
        <taxon>Paracoccaceae</taxon>
        <taxon>Paracoccus</taxon>
    </lineage>
</organism>
<feature type="signal peptide" evidence="2">
    <location>
        <begin position="1"/>
        <end position="23"/>
    </location>
</feature>
<feature type="region of interest" description="Disordered" evidence="1">
    <location>
        <begin position="207"/>
        <end position="227"/>
    </location>
</feature>
<dbReference type="InterPro" id="IPR024930">
    <property type="entry name" value="Skp_dom_sf"/>
</dbReference>
<proteinExistence type="predicted"/>
<evidence type="ECO:0000313" key="3">
    <source>
        <dbReference type="EMBL" id="MDP5307790.1"/>
    </source>
</evidence>
<gene>
    <name evidence="3" type="ORF">Q5Y72_11890</name>
</gene>
<comment type="caution">
    <text evidence="3">The sequence shown here is derived from an EMBL/GenBank/DDBJ whole genome shotgun (WGS) entry which is preliminary data.</text>
</comment>
<dbReference type="SUPFAM" id="SSF111384">
    <property type="entry name" value="OmpH-like"/>
    <property type="match status" value="1"/>
</dbReference>
<keyword evidence="2" id="KW-0732">Signal</keyword>
<evidence type="ECO:0000313" key="4">
    <source>
        <dbReference type="Proteomes" id="UP001224997"/>
    </source>
</evidence>
<evidence type="ECO:0000256" key="2">
    <source>
        <dbReference type="SAM" id="SignalP"/>
    </source>
</evidence>
<reference evidence="3 4" key="1">
    <citation type="submission" date="2023-08" db="EMBL/GenBank/DDBJ databases">
        <authorList>
            <person name="Park J.-S."/>
        </authorList>
    </citation>
    <scope>NUCLEOTIDE SEQUENCE [LARGE SCALE GENOMIC DNA]</scope>
    <source>
        <strain evidence="3 4">2205BS29-5</strain>
    </source>
</reference>
<dbReference type="Pfam" id="PF03938">
    <property type="entry name" value="OmpH"/>
    <property type="match status" value="1"/>
</dbReference>
<dbReference type="EMBL" id="JAVAMQ010000010">
    <property type="protein sequence ID" value="MDP5307790.1"/>
    <property type="molecule type" value="Genomic_DNA"/>
</dbReference>
<sequence>MVRGAGRLLWLVLALGLATPAAAQQPQPPVELDDPTGPTPPDATIPSRTIPTNGADPSDPTAAVLTIDQERLYAESAWGRRALRELEEQGARIADENERQAAQLSEEEAELTRQRTALDPAEFRRRAEAFDSRATAVRRERAQAVQDLNAAADADRAAFYQAALPIMGEVMQDRGAVAVLDRRTVFISLDAIDITSDLIRRLDASLGDGAGRQKPAPGAATALPAGD</sequence>
<keyword evidence="4" id="KW-1185">Reference proteome</keyword>
<feature type="region of interest" description="Disordered" evidence="1">
    <location>
        <begin position="24"/>
        <end position="60"/>
    </location>
</feature>
<feature type="chain" id="PRO_5047099844" evidence="2">
    <location>
        <begin position="24"/>
        <end position="227"/>
    </location>
</feature>